<name>A0A1G1W1B7_9BACT</name>
<proteinExistence type="predicted"/>
<protein>
    <submittedName>
        <fullName evidence="1">Uncharacterized protein</fullName>
    </submittedName>
</protein>
<sequence>MGYDDPATDAYYDRKLANDIKWQANQATRKGYHRVAKELWDAYYALLEEAKIEESKTSEEQAE</sequence>
<organism evidence="1 2">
    <name type="scientific">Candidatus Chisholmbacteria bacterium RIFCSPLOWO2_01_FULL_49_14</name>
    <dbReference type="NCBI Taxonomy" id="1797593"/>
    <lineage>
        <taxon>Bacteria</taxon>
        <taxon>Candidatus Chisholmiibacteriota</taxon>
    </lineage>
</organism>
<reference evidence="1 2" key="1">
    <citation type="journal article" date="2016" name="Nat. Commun.">
        <title>Thousands of microbial genomes shed light on interconnected biogeochemical processes in an aquifer system.</title>
        <authorList>
            <person name="Anantharaman K."/>
            <person name="Brown C.T."/>
            <person name="Hug L.A."/>
            <person name="Sharon I."/>
            <person name="Castelle C.J."/>
            <person name="Probst A.J."/>
            <person name="Thomas B.C."/>
            <person name="Singh A."/>
            <person name="Wilkins M.J."/>
            <person name="Karaoz U."/>
            <person name="Brodie E.L."/>
            <person name="Williams K.H."/>
            <person name="Hubbard S.S."/>
            <person name="Banfield J.F."/>
        </authorList>
    </citation>
    <scope>NUCLEOTIDE SEQUENCE [LARGE SCALE GENOMIC DNA]</scope>
</reference>
<evidence type="ECO:0000313" key="2">
    <source>
        <dbReference type="Proteomes" id="UP000176723"/>
    </source>
</evidence>
<gene>
    <name evidence="1" type="ORF">A3A65_00220</name>
</gene>
<dbReference type="Proteomes" id="UP000176723">
    <property type="component" value="Unassembled WGS sequence"/>
</dbReference>
<dbReference type="AlphaFoldDB" id="A0A1G1W1B7"/>
<dbReference type="EMBL" id="MHCL01000011">
    <property type="protein sequence ID" value="OGY21431.1"/>
    <property type="molecule type" value="Genomic_DNA"/>
</dbReference>
<evidence type="ECO:0000313" key="1">
    <source>
        <dbReference type="EMBL" id="OGY21431.1"/>
    </source>
</evidence>
<accession>A0A1G1W1B7</accession>
<comment type="caution">
    <text evidence="1">The sequence shown here is derived from an EMBL/GenBank/DDBJ whole genome shotgun (WGS) entry which is preliminary data.</text>
</comment>
<dbReference type="STRING" id="1797593.A3A65_00220"/>